<dbReference type="EMBL" id="MU118289">
    <property type="protein sequence ID" value="KAF9643075.1"/>
    <property type="molecule type" value="Genomic_DNA"/>
</dbReference>
<evidence type="ECO:0000313" key="2">
    <source>
        <dbReference type="Proteomes" id="UP000886501"/>
    </source>
</evidence>
<keyword evidence="2" id="KW-1185">Reference proteome</keyword>
<comment type="caution">
    <text evidence="1">The sequence shown here is derived from an EMBL/GenBank/DDBJ whole genome shotgun (WGS) entry which is preliminary data.</text>
</comment>
<name>A0ACB6Z053_THEGA</name>
<proteinExistence type="predicted"/>
<sequence length="147" mass="15846">TSLPHKPLPTKPVAPGGLPVRQAGLEKFAEGKPTRPRPQLFVLTPSPYSGLSFVSQQVTTTENSGRYVDSLSLNSTRLGLVGGGSWRCHGTFVGHKRNLGEQGKTLDVDVEVLRAYGAKLIVFPREAGKPKNGDPTVRHPPFEIHTG</sequence>
<protein>
    <submittedName>
        <fullName evidence="1">Uncharacterized protein</fullName>
    </submittedName>
</protein>
<dbReference type="Proteomes" id="UP000886501">
    <property type="component" value="Unassembled WGS sequence"/>
</dbReference>
<evidence type="ECO:0000313" key="1">
    <source>
        <dbReference type="EMBL" id="KAF9643075.1"/>
    </source>
</evidence>
<reference evidence="1" key="2">
    <citation type="journal article" date="2020" name="Nat. Commun.">
        <title>Large-scale genome sequencing of mycorrhizal fungi provides insights into the early evolution of symbiotic traits.</title>
        <authorList>
            <person name="Miyauchi S."/>
            <person name="Kiss E."/>
            <person name="Kuo A."/>
            <person name="Drula E."/>
            <person name="Kohler A."/>
            <person name="Sanchez-Garcia M."/>
            <person name="Morin E."/>
            <person name="Andreopoulos B."/>
            <person name="Barry K.W."/>
            <person name="Bonito G."/>
            <person name="Buee M."/>
            <person name="Carver A."/>
            <person name="Chen C."/>
            <person name="Cichocki N."/>
            <person name="Clum A."/>
            <person name="Culley D."/>
            <person name="Crous P.W."/>
            <person name="Fauchery L."/>
            <person name="Girlanda M."/>
            <person name="Hayes R.D."/>
            <person name="Keri Z."/>
            <person name="LaButti K."/>
            <person name="Lipzen A."/>
            <person name="Lombard V."/>
            <person name="Magnuson J."/>
            <person name="Maillard F."/>
            <person name="Murat C."/>
            <person name="Nolan M."/>
            <person name="Ohm R.A."/>
            <person name="Pangilinan J."/>
            <person name="Pereira M.F."/>
            <person name="Perotto S."/>
            <person name="Peter M."/>
            <person name="Pfister S."/>
            <person name="Riley R."/>
            <person name="Sitrit Y."/>
            <person name="Stielow J.B."/>
            <person name="Szollosi G."/>
            <person name="Zifcakova L."/>
            <person name="Stursova M."/>
            <person name="Spatafora J.W."/>
            <person name="Tedersoo L."/>
            <person name="Vaario L.M."/>
            <person name="Yamada A."/>
            <person name="Yan M."/>
            <person name="Wang P."/>
            <person name="Xu J."/>
            <person name="Bruns T."/>
            <person name="Baldrian P."/>
            <person name="Vilgalys R."/>
            <person name="Dunand C."/>
            <person name="Henrissat B."/>
            <person name="Grigoriev I.V."/>
            <person name="Hibbett D."/>
            <person name="Nagy L.G."/>
            <person name="Martin F.M."/>
        </authorList>
    </citation>
    <scope>NUCLEOTIDE SEQUENCE</scope>
    <source>
        <strain evidence="1">P2</strain>
    </source>
</reference>
<gene>
    <name evidence="1" type="ORF">BDM02DRAFT_1744756</name>
</gene>
<accession>A0ACB6Z053</accession>
<feature type="non-terminal residue" evidence="1">
    <location>
        <position position="1"/>
    </location>
</feature>
<organism evidence="1 2">
    <name type="scientific">Thelephora ganbajun</name>
    <name type="common">Ganba fungus</name>
    <dbReference type="NCBI Taxonomy" id="370292"/>
    <lineage>
        <taxon>Eukaryota</taxon>
        <taxon>Fungi</taxon>
        <taxon>Dikarya</taxon>
        <taxon>Basidiomycota</taxon>
        <taxon>Agaricomycotina</taxon>
        <taxon>Agaricomycetes</taxon>
        <taxon>Thelephorales</taxon>
        <taxon>Thelephoraceae</taxon>
        <taxon>Thelephora</taxon>
    </lineage>
</organism>
<reference evidence="1" key="1">
    <citation type="submission" date="2019-10" db="EMBL/GenBank/DDBJ databases">
        <authorList>
            <consortium name="DOE Joint Genome Institute"/>
            <person name="Kuo A."/>
            <person name="Miyauchi S."/>
            <person name="Kiss E."/>
            <person name="Drula E."/>
            <person name="Kohler A."/>
            <person name="Sanchez-Garcia M."/>
            <person name="Andreopoulos B."/>
            <person name="Barry K.W."/>
            <person name="Bonito G."/>
            <person name="Buee M."/>
            <person name="Carver A."/>
            <person name="Chen C."/>
            <person name="Cichocki N."/>
            <person name="Clum A."/>
            <person name="Culley D."/>
            <person name="Crous P.W."/>
            <person name="Fauchery L."/>
            <person name="Girlanda M."/>
            <person name="Hayes R."/>
            <person name="Keri Z."/>
            <person name="Labutti K."/>
            <person name="Lipzen A."/>
            <person name="Lombard V."/>
            <person name="Magnuson J."/>
            <person name="Maillard F."/>
            <person name="Morin E."/>
            <person name="Murat C."/>
            <person name="Nolan M."/>
            <person name="Ohm R."/>
            <person name="Pangilinan J."/>
            <person name="Pereira M."/>
            <person name="Perotto S."/>
            <person name="Peter M."/>
            <person name="Riley R."/>
            <person name="Sitrit Y."/>
            <person name="Stielow B."/>
            <person name="Szollosi G."/>
            <person name="Zifcakova L."/>
            <person name="Stursova M."/>
            <person name="Spatafora J.W."/>
            <person name="Tedersoo L."/>
            <person name="Vaario L.-M."/>
            <person name="Yamada A."/>
            <person name="Yan M."/>
            <person name="Wang P."/>
            <person name="Xu J."/>
            <person name="Bruns T."/>
            <person name="Baldrian P."/>
            <person name="Vilgalys R."/>
            <person name="Henrissat B."/>
            <person name="Grigoriev I.V."/>
            <person name="Hibbett D."/>
            <person name="Nagy L.G."/>
            <person name="Martin F.M."/>
        </authorList>
    </citation>
    <scope>NUCLEOTIDE SEQUENCE</scope>
    <source>
        <strain evidence="1">P2</strain>
    </source>
</reference>